<name>A0A545UD67_9GAMM</name>
<keyword evidence="3 7" id="KW-0032">Aminotransferase</keyword>
<reference evidence="7 8" key="1">
    <citation type="submission" date="2019-07" db="EMBL/GenBank/DDBJ databases">
        <title>Draft genome for Aliikangiella sp. M105.</title>
        <authorList>
            <person name="Wang G."/>
        </authorList>
    </citation>
    <scope>NUCLEOTIDE SEQUENCE [LARGE SCALE GENOMIC DNA]</scope>
    <source>
        <strain evidence="7 8">M105</strain>
    </source>
</reference>
<dbReference type="PROSITE" id="PS00600">
    <property type="entry name" value="AA_TRANSFER_CLASS_3"/>
    <property type="match status" value="1"/>
</dbReference>
<comment type="similarity">
    <text evidence="2 6">Belongs to the class-III pyridoxal-phosphate-dependent aminotransferase family.</text>
</comment>
<accession>A0A545UD67</accession>
<evidence type="ECO:0000256" key="3">
    <source>
        <dbReference type="ARBA" id="ARBA00022576"/>
    </source>
</evidence>
<dbReference type="Proteomes" id="UP000315439">
    <property type="component" value="Unassembled WGS sequence"/>
</dbReference>
<evidence type="ECO:0000256" key="6">
    <source>
        <dbReference type="RuleBase" id="RU003560"/>
    </source>
</evidence>
<keyword evidence="4 7" id="KW-0808">Transferase</keyword>
<comment type="cofactor">
    <cofactor evidence="1">
        <name>pyridoxal 5'-phosphate</name>
        <dbReference type="ChEBI" id="CHEBI:597326"/>
    </cofactor>
</comment>
<dbReference type="PIRSF" id="PIRSF000521">
    <property type="entry name" value="Transaminase_4ab_Lys_Orn"/>
    <property type="match status" value="1"/>
</dbReference>
<dbReference type="InterPro" id="IPR015424">
    <property type="entry name" value="PyrdxlP-dep_Trfase"/>
</dbReference>
<dbReference type="Gene3D" id="3.40.640.10">
    <property type="entry name" value="Type I PLP-dependent aspartate aminotransferase-like (Major domain)"/>
    <property type="match status" value="1"/>
</dbReference>
<dbReference type="InterPro" id="IPR015421">
    <property type="entry name" value="PyrdxlP-dep_Trfase_major"/>
</dbReference>
<dbReference type="GO" id="GO:0030170">
    <property type="term" value="F:pyridoxal phosphate binding"/>
    <property type="evidence" value="ECO:0007669"/>
    <property type="project" value="InterPro"/>
</dbReference>
<dbReference type="PANTHER" id="PTHR43094">
    <property type="entry name" value="AMINOTRANSFERASE"/>
    <property type="match status" value="1"/>
</dbReference>
<dbReference type="SUPFAM" id="SSF53383">
    <property type="entry name" value="PLP-dependent transferases"/>
    <property type="match status" value="1"/>
</dbReference>
<proteinExistence type="inferred from homology"/>
<dbReference type="OrthoDB" id="9801052at2"/>
<evidence type="ECO:0000256" key="4">
    <source>
        <dbReference type="ARBA" id="ARBA00022679"/>
    </source>
</evidence>
<dbReference type="AlphaFoldDB" id="A0A545UD67"/>
<dbReference type="CDD" id="cd00610">
    <property type="entry name" value="OAT_like"/>
    <property type="match status" value="1"/>
</dbReference>
<evidence type="ECO:0000256" key="1">
    <source>
        <dbReference type="ARBA" id="ARBA00001933"/>
    </source>
</evidence>
<dbReference type="InterPro" id="IPR049704">
    <property type="entry name" value="Aminotrans_3_PPA_site"/>
</dbReference>
<sequence>MKSYSPEQIWEMDKNHFIHPYTDFATFKDEGSQVVTGAKGTSITDSSGKSYLDGIAGLWCVNIGHGREEMANAIADQVMQMEYFNPFGHSTNTPGSILAAKLAELAPGDLNHVFYTCGGSTAIDSTIRLIHFYNNVRGKPDKKKIISRNDAYHGSTYVAANLTGIHATKYSFDRIANDWINHVSAANLYRRPLGAENLSEAEYTQFLVNEFENRIIQLGADSVAAFIAEPIMGAGGVLVAPEGYHKAMKAICEKYDILYIADEVVTGFGRLGHFFASKAIYDMQPDIIISAKGITSGYIPLGAAIISEKIYQVISKPQCEGGLFSMGFTYTGHPVACSAALKNIEIMERENICEHVQQVGAYFQEQICSLADLPIVGDCRGSHLMMGVEFVADKTNKTPFPMEAEISKRLFEHCAKLGLIVRPIGNIIVMSPPLTISREESDFATKTFRTSIEKTMDDLKRDGFL</sequence>
<organism evidence="7 8">
    <name type="scientific">Aliikangiella coralliicola</name>
    <dbReference type="NCBI Taxonomy" id="2592383"/>
    <lineage>
        <taxon>Bacteria</taxon>
        <taxon>Pseudomonadati</taxon>
        <taxon>Pseudomonadota</taxon>
        <taxon>Gammaproteobacteria</taxon>
        <taxon>Oceanospirillales</taxon>
        <taxon>Pleioneaceae</taxon>
        <taxon>Aliikangiella</taxon>
    </lineage>
</organism>
<keyword evidence="8" id="KW-1185">Reference proteome</keyword>
<dbReference type="EMBL" id="VIKS01000008">
    <property type="protein sequence ID" value="TQV87414.1"/>
    <property type="molecule type" value="Genomic_DNA"/>
</dbReference>
<dbReference type="Gene3D" id="3.90.1150.10">
    <property type="entry name" value="Aspartate Aminotransferase, domain 1"/>
    <property type="match status" value="1"/>
</dbReference>
<evidence type="ECO:0000313" key="7">
    <source>
        <dbReference type="EMBL" id="TQV87414.1"/>
    </source>
</evidence>
<keyword evidence="5 6" id="KW-0663">Pyridoxal phosphate</keyword>
<dbReference type="NCBIfam" id="NF005447">
    <property type="entry name" value="PRK07036.1"/>
    <property type="match status" value="1"/>
</dbReference>
<dbReference type="InterPro" id="IPR015422">
    <property type="entry name" value="PyrdxlP-dep_Trfase_small"/>
</dbReference>
<dbReference type="PANTHER" id="PTHR43094:SF1">
    <property type="entry name" value="AMINOTRANSFERASE CLASS-III"/>
    <property type="match status" value="1"/>
</dbReference>
<protein>
    <submittedName>
        <fullName evidence="7">Aminotransferase</fullName>
    </submittedName>
</protein>
<evidence type="ECO:0000256" key="2">
    <source>
        <dbReference type="ARBA" id="ARBA00008954"/>
    </source>
</evidence>
<dbReference type="InterPro" id="IPR005814">
    <property type="entry name" value="Aminotrans_3"/>
</dbReference>
<comment type="caution">
    <text evidence="7">The sequence shown here is derived from an EMBL/GenBank/DDBJ whole genome shotgun (WGS) entry which is preliminary data.</text>
</comment>
<dbReference type="RefSeq" id="WP_142894129.1">
    <property type="nucleotide sequence ID" value="NZ_ML660164.1"/>
</dbReference>
<dbReference type="Pfam" id="PF00202">
    <property type="entry name" value="Aminotran_3"/>
    <property type="match status" value="1"/>
</dbReference>
<dbReference type="FunFam" id="3.40.640.10:FF:000014">
    <property type="entry name" value="Adenosylmethionine-8-amino-7-oxononanoate aminotransferase, probable"/>
    <property type="match status" value="1"/>
</dbReference>
<evidence type="ECO:0000256" key="5">
    <source>
        <dbReference type="ARBA" id="ARBA00022898"/>
    </source>
</evidence>
<evidence type="ECO:0000313" key="8">
    <source>
        <dbReference type="Proteomes" id="UP000315439"/>
    </source>
</evidence>
<gene>
    <name evidence="7" type="ORF">FLL46_13295</name>
</gene>
<dbReference type="GO" id="GO:0008483">
    <property type="term" value="F:transaminase activity"/>
    <property type="evidence" value="ECO:0007669"/>
    <property type="project" value="UniProtKB-KW"/>
</dbReference>